<name>D7G442_ECTSI</name>
<feature type="compositionally biased region" description="Low complexity" evidence="1">
    <location>
        <begin position="803"/>
        <end position="818"/>
    </location>
</feature>
<reference evidence="2 3" key="1">
    <citation type="journal article" date="2010" name="Nature">
        <title>The Ectocarpus genome and the independent evolution of multicellularity in brown algae.</title>
        <authorList>
            <person name="Cock J.M."/>
            <person name="Sterck L."/>
            <person name="Rouze P."/>
            <person name="Scornet D."/>
            <person name="Allen A.E."/>
            <person name="Amoutzias G."/>
            <person name="Anthouard V."/>
            <person name="Artiguenave F."/>
            <person name="Aury J.M."/>
            <person name="Badger J.H."/>
            <person name="Beszteri B."/>
            <person name="Billiau K."/>
            <person name="Bonnet E."/>
            <person name="Bothwell J.H."/>
            <person name="Bowler C."/>
            <person name="Boyen C."/>
            <person name="Brownlee C."/>
            <person name="Carrano C.J."/>
            <person name="Charrier B."/>
            <person name="Cho G.Y."/>
            <person name="Coelho S.M."/>
            <person name="Collen J."/>
            <person name="Corre E."/>
            <person name="Da Silva C."/>
            <person name="Delage L."/>
            <person name="Delaroque N."/>
            <person name="Dittami S.M."/>
            <person name="Doulbeau S."/>
            <person name="Elias M."/>
            <person name="Farnham G."/>
            <person name="Gachon C.M."/>
            <person name="Gschloessl B."/>
            <person name="Heesch S."/>
            <person name="Jabbari K."/>
            <person name="Jubin C."/>
            <person name="Kawai H."/>
            <person name="Kimura K."/>
            <person name="Kloareg B."/>
            <person name="Kupper F.C."/>
            <person name="Lang D."/>
            <person name="Le Bail A."/>
            <person name="Leblanc C."/>
            <person name="Lerouge P."/>
            <person name="Lohr M."/>
            <person name="Lopez P.J."/>
            <person name="Martens C."/>
            <person name="Maumus F."/>
            <person name="Michel G."/>
            <person name="Miranda-Saavedra D."/>
            <person name="Morales J."/>
            <person name="Moreau H."/>
            <person name="Motomura T."/>
            <person name="Nagasato C."/>
            <person name="Napoli C.A."/>
            <person name="Nelson D.R."/>
            <person name="Nyvall-Collen P."/>
            <person name="Peters A.F."/>
            <person name="Pommier C."/>
            <person name="Potin P."/>
            <person name="Poulain J."/>
            <person name="Quesneville H."/>
            <person name="Read B."/>
            <person name="Rensing S.A."/>
            <person name="Ritter A."/>
            <person name="Rousvoal S."/>
            <person name="Samanta M."/>
            <person name="Samson G."/>
            <person name="Schroeder D.C."/>
            <person name="Segurens B."/>
            <person name="Strittmatter M."/>
            <person name="Tonon T."/>
            <person name="Tregear J.W."/>
            <person name="Valentin K."/>
            <person name="von Dassow P."/>
            <person name="Yamagishi T."/>
            <person name="Van de Peer Y."/>
            <person name="Wincker P."/>
        </authorList>
    </citation>
    <scope>NUCLEOTIDE SEQUENCE [LARGE SCALE GENOMIC DNA]</scope>
    <source>
        <strain evidence="3">Ec32 / CCAP1310/4</strain>
    </source>
</reference>
<accession>D7G442</accession>
<protein>
    <submittedName>
        <fullName evidence="2">Uncharacterized protein</fullName>
    </submittedName>
</protein>
<dbReference type="EMBL" id="FN649760">
    <property type="protein sequence ID" value="CBJ33660.1"/>
    <property type="molecule type" value="Genomic_DNA"/>
</dbReference>
<feature type="compositionally biased region" description="Basic and acidic residues" evidence="1">
    <location>
        <begin position="560"/>
        <end position="586"/>
    </location>
</feature>
<keyword evidence="3" id="KW-1185">Reference proteome</keyword>
<dbReference type="OrthoDB" id="67053at2759"/>
<evidence type="ECO:0000313" key="2">
    <source>
        <dbReference type="EMBL" id="CBJ33660.1"/>
    </source>
</evidence>
<dbReference type="eggNOG" id="ENOG502SSCD">
    <property type="taxonomic scope" value="Eukaryota"/>
</dbReference>
<evidence type="ECO:0000256" key="1">
    <source>
        <dbReference type="SAM" id="MobiDB-lite"/>
    </source>
</evidence>
<sequence length="941" mass="103223">MRCCTVLQDPATLYWDTPLGLGPFRVVAASYGHPRDPKLAIDVRRQLQTRVGVSDRLDIRREESLTDWLGNPCPGVLKVLRVRYVSLEGVAKGRRREVWLQESEEGHLAEAVSLQVPTKLPLVVVFSAVYGSPGEPSRGRGKMDVTEFMQGRVDLADGKYLFMSRKEPLTDLFGDPCPGRDKCLVIRYEIVGTEGRAEAIESDGRLLTPISISCTPMLAPLILVESATYGQTREGIDERLQLVQRELSDLFAIQNRKDIGMPLSREDNKRLMGLRPLIGDLKYLKKLTPRYVDIRARLQARVEEHGGGLLEFVAAQTDVNQLFGNPMPGKRKELRVRYLVVGHDSERLTSLEETTSSGYPRNFILQRQGQVVVQGGEKLVIDCNTDLQELFDDPCRGVRKKINITYVARGLNGIIRVSEKDRYLVADIVVGYYSRQNFRESKLLAERHGLRKGHRTQESTHQHSRRDERSGSDSGRDSDSTNEPVENTGSLTVANADGLCVPRGDHEDGSLEPPLSLKTSMMMVVGGSGVDPSAVEGRGGGSRTPTMAERRRERRRERRQAHQEDVRRKEAERESERRRMRADKARRDREVARAVREAEDAERLRLLSEAQEAENAAAVPTRLLRTMQRKAVEAIAAVASGAGTTADGRGVVDEPAKAGTTRDRRVPGVNFSKKTVLEEERRDGGGPEQERKGHQPSVLGDGDDSPSKTNMTATRRRSRKAVGHGLPATHANAALADDNEEVTALAGETRHAFATDEPKKGKRKTKSREASEGGRGRTTAAGHRDVERHNKERGALPPPLPGTTAQAGSAAVATAANDALRERSGNKRTSHSRGHSRNAPQGEAEANLTAVSSPPKDVGVGGTTGRPRRKPSEERVGEPRAVFAHRASAILPTDEATGSGEAAGVLVEGARGERNGESHQRRASRKGRVGSVSPSEIVNAA</sequence>
<feature type="compositionally biased region" description="Polar residues" evidence="1">
    <location>
        <begin position="481"/>
        <end position="493"/>
    </location>
</feature>
<feature type="compositionally biased region" description="Basic and acidic residues" evidence="1">
    <location>
        <begin position="782"/>
        <end position="794"/>
    </location>
</feature>
<gene>
    <name evidence="2" type="ORF">Esi_0545_0009</name>
</gene>
<dbReference type="InParanoid" id="D7G442"/>
<feature type="compositionally biased region" description="Basic and acidic residues" evidence="1">
    <location>
        <begin position="650"/>
        <end position="666"/>
    </location>
</feature>
<feature type="compositionally biased region" description="Basic and acidic residues" evidence="1">
    <location>
        <begin position="455"/>
        <end position="479"/>
    </location>
</feature>
<feature type="compositionally biased region" description="Basic and acidic residues" evidence="1">
    <location>
        <begin position="748"/>
        <end position="759"/>
    </location>
</feature>
<proteinExistence type="predicted"/>
<feature type="compositionally biased region" description="Basic and acidic residues" evidence="1">
    <location>
        <begin position="675"/>
        <end position="693"/>
    </location>
</feature>
<organism evidence="2 3">
    <name type="scientific">Ectocarpus siliculosus</name>
    <name type="common">Brown alga</name>
    <name type="synonym">Conferva siliculosa</name>
    <dbReference type="NCBI Taxonomy" id="2880"/>
    <lineage>
        <taxon>Eukaryota</taxon>
        <taxon>Sar</taxon>
        <taxon>Stramenopiles</taxon>
        <taxon>Ochrophyta</taxon>
        <taxon>PX clade</taxon>
        <taxon>Phaeophyceae</taxon>
        <taxon>Ectocarpales</taxon>
        <taxon>Ectocarpaceae</taxon>
        <taxon>Ectocarpus</taxon>
    </lineage>
</organism>
<feature type="region of interest" description="Disordered" evidence="1">
    <location>
        <begin position="639"/>
        <end position="941"/>
    </location>
</feature>
<feature type="region of interest" description="Disordered" evidence="1">
    <location>
        <begin position="526"/>
        <end position="586"/>
    </location>
</feature>
<dbReference type="Proteomes" id="UP000002630">
    <property type="component" value="Unassembled WGS sequence"/>
</dbReference>
<feature type="compositionally biased region" description="Polar residues" evidence="1">
    <location>
        <begin position="932"/>
        <end position="941"/>
    </location>
</feature>
<feature type="compositionally biased region" description="Basic and acidic residues" evidence="1">
    <location>
        <begin position="910"/>
        <end position="920"/>
    </location>
</feature>
<feature type="region of interest" description="Disordered" evidence="1">
    <location>
        <begin position="445"/>
        <end position="514"/>
    </location>
</feature>
<evidence type="ECO:0000313" key="3">
    <source>
        <dbReference type="Proteomes" id="UP000002630"/>
    </source>
</evidence>
<feature type="compositionally biased region" description="Basic residues" evidence="1">
    <location>
        <begin position="826"/>
        <end position="836"/>
    </location>
</feature>
<dbReference type="AlphaFoldDB" id="D7G442"/>